<evidence type="ECO:0000259" key="14">
    <source>
        <dbReference type="Pfam" id="PF01225"/>
    </source>
</evidence>
<sequence length="488" mass="54482">MRLNKLIEQLEVKKLEGNTDIEINNLHYDSRQIQPGGLFVCIKGFKTDGHLYIQEALKKGAVAILASQDVNIEGATVVQVEDTRNAMAFIANKFFNKPSLYLDLIGVTGTNGKTSVTYMIKKILEEAGKKAGLVGTIATWIDKVKIDAVRTTPEAFDLQYLLNRMVEEKIDSCVMEVSSHSLELGRVEGVNFKVGIFTNLTPDHLDFHDNLENYKNAKKKLFYKTSLCNVINIDDKVGKEIVEDLKDLKTCIFTYGTTQKSDFTASSIKFTSKEVSFKVVGPMDFDIDIKLPIPAMFAVYNALAAITCCYCLQIPAEVIKRGLNEFSGVPGRFEVVPEIQQFSVIVDYAHTPDALENLLKSTREFTANRIITVFGCGGDRDQSKRPIMGEISGEYSDFTILTSDNPRSEDPNIILSMIEEGIKSTKGNYIIIEDRKEAIRYAIKEANKGDIVLIAGKGHEITQVIMDKVIVFDDRLVAIEVAREEGRL</sequence>
<dbReference type="PANTHER" id="PTHR23135">
    <property type="entry name" value="MUR LIGASE FAMILY MEMBER"/>
    <property type="match status" value="1"/>
</dbReference>
<comment type="pathway">
    <text evidence="1 12 13">Cell wall biogenesis; peptidoglycan biosynthesis.</text>
</comment>
<dbReference type="GO" id="GO:0005524">
    <property type="term" value="F:ATP binding"/>
    <property type="evidence" value="ECO:0007669"/>
    <property type="project" value="UniProtKB-UniRule"/>
</dbReference>
<dbReference type="PANTHER" id="PTHR23135:SF4">
    <property type="entry name" value="UDP-N-ACETYLMURAMOYL-L-ALANYL-D-GLUTAMATE--2,6-DIAMINOPIMELATE LIGASE MURE HOMOLOG, CHLOROPLASTIC"/>
    <property type="match status" value="1"/>
</dbReference>
<dbReference type="GO" id="GO:0051301">
    <property type="term" value="P:cell division"/>
    <property type="evidence" value="ECO:0007669"/>
    <property type="project" value="UniProtKB-KW"/>
</dbReference>
<dbReference type="InterPro" id="IPR036615">
    <property type="entry name" value="Mur_ligase_C_dom_sf"/>
</dbReference>
<dbReference type="GO" id="GO:0005737">
    <property type="term" value="C:cytoplasm"/>
    <property type="evidence" value="ECO:0007669"/>
    <property type="project" value="UniProtKB-SubCell"/>
</dbReference>
<keyword evidence="8 12" id="KW-0133">Cell shape</keyword>
<dbReference type="Gene3D" id="3.90.190.20">
    <property type="entry name" value="Mur ligase, C-terminal domain"/>
    <property type="match status" value="1"/>
</dbReference>
<organism evidence="17 18">
    <name type="scientific">Alkaliphilus pronyensis</name>
    <dbReference type="NCBI Taxonomy" id="1482732"/>
    <lineage>
        <taxon>Bacteria</taxon>
        <taxon>Bacillati</taxon>
        <taxon>Bacillota</taxon>
        <taxon>Clostridia</taxon>
        <taxon>Peptostreptococcales</taxon>
        <taxon>Natronincolaceae</taxon>
        <taxon>Alkaliphilus</taxon>
    </lineage>
</organism>
<dbReference type="GO" id="GO:0008360">
    <property type="term" value="P:regulation of cell shape"/>
    <property type="evidence" value="ECO:0007669"/>
    <property type="project" value="UniProtKB-KW"/>
</dbReference>
<keyword evidence="7 12" id="KW-0067">ATP-binding</keyword>
<keyword evidence="9 12" id="KW-0573">Peptidoglycan synthesis</keyword>
<feature type="modified residue" description="N6-carboxylysine" evidence="12">
    <location>
        <position position="218"/>
    </location>
</feature>
<keyword evidence="18" id="KW-1185">Reference proteome</keyword>
<evidence type="ECO:0000313" key="17">
    <source>
        <dbReference type="EMBL" id="KAB3538594.1"/>
    </source>
</evidence>
<dbReference type="InterPro" id="IPR035911">
    <property type="entry name" value="MurE/MurF_N"/>
</dbReference>
<keyword evidence="6 12" id="KW-0547">Nucleotide-binding</keyword>
<feature type="binding site" evidence="12">
    <location>
        <position position="186"/>
    </location>
    <ligand>
        <name>UDP-N-acetyl-alpha-D-muramoyl-L-alanyl-D-glutamate</name>
        <dbReference type="ChEBI" id="CHEBI:83900"/>
    </ligand>
</feature>
<dbReference type="Pfam" id="PF01225">
    <property type="entry name" value="Mur_ligase"/>
    <property type="match status" value="1"/>
</dbReference>
<feature type="binding site" evidence="12">
    <location>
        <position position="456"/>
    </location>
    <ligand>
        <name>meso-2,6-diaminopimelate</name>
        <dbReference type="ChEBI" id="CHEBI:57791"/>
    </ligand>
</feature>
<dbReference type="SUPFAM" id="SSF63418">
    <property type="entry name" value="MurE/MurF N-terminal domain"/>
    <property type="match status" value="1"/>
</dbReference>
<dbReference type="Gene3D" id="3.40.1390.10">
    <property type="entry name" value="MurE/MurF, N-terminal domain"/>
    <property type="match status" value="1"/>
</dbReference>
<comment type="cofactor">
    <cofactor evidence="12">
        <name>Mg(2+)</name>
        <dbReference type="ChEBI" id="CHEBI:18420"/>
    </cofactor>
</comment>
<dbReference type="Gene3D" id="3.40.1190.10">
    <property type="entry name" value="Mur-like, catalytic domain"/>
    <property type="match status" value="1"/>
</dbReference>
<dbReference type="PROSITE" id="PS01011">
    <property type="entry name" value="FOLYLPOLYGLU_SYNT_1"/>
    <property type="match status" value="1"/>
</dbReference>
<comment type="catalytic activity">
    <reaction evidence="12">
        <text>UDP-N-acetyl-alpha-D-muramoyl-L-alanyl-D-glutamate + meso-2,6-diaminopimelate + ATP = UDP-N-acetyl-alpha-D-muramoyl-L-alanyl-gamma-D-glutamyl-meso-2,6-diaminopimelate + ADP + phosphate + H(+)</text>
        <dbReference type="Rhea" id="RHEA:23676"/>
        <dbReference type="ChEBI" id="CHEBI:15378"/>
        <dbReference type="ChEBI" id="CHEBI:30616"/>
        <dbReference type="ChEBI" id="CHEBI:43474"/>
        <dbReference type="ChEBI" id="CHEBI:57791"/>
        <dbReference type="ChEBI" id="CHEBI:83900"/>
        <dbReference type="ChEBI" id="CHEBI:83905"/>
        <dbReference type="ChEBI" id="CHEBI:456216"/>
        <dbReference type="EC" id="6.3.2.13"/>
    </reaction>
</comment>
<dbReference type="InterPro" id="IPR036565">
    <property type="entry name" value="Mur-like_cat_sf"/>
</dbReference>
<dbReference type="Proteomes" id="UP000432715">
    <property type="component" value="Unassembled WGS sequence"/>
</dbReference>
<keyword evidence="11 12" id="KW-0961">Cell wall biogenesis/degradation</keyword>
<keyword evidence="5 12" id="KW-0132">Cell division</keyword>
<evidence type="ECO:0000313" key="18">
    <source>
        <dbReference type="Proteomes" id="UP000432715"/>
    </source>
</evidence>
<feature type="binding site" evidence="12">
    <location>
        <position position="178"/>
    </location>
    <ligand>
        <name>UDP-N-acetyl-alpha-D-muramoyl-L-alanyl-D-glutamate</name>
        <dbReference type="ChEBI" id="CHEBI:83900"/>
    </ligand>
</feature>
<keyword evidence="12" id="KW-0460">Magnesium</keyword>
<dbReference type="UniPathway" id="UPA00219"/>
<dbReference type="InterPro" id="IPR004101">
    <property type="entry name" value="Mur_ligase_C"/>
</dbReference>
<dbReference type="NCBIfam" id="TIGR01085">
    <property type="entry name" value="murE"/>
    <property type="match status" value="1"/>
</dbReference>
<evidence type="ECO:0000259" key="16">
    <source>
        <dbReference type="Pfam" id="PF08245"/>
    </source>
</evidence>
<dbReference type="HAMAP" id="MF_00208">
    <property type="entry name" value="MurE"/>
    <property type="match status" value="1"/>
</dbReference>
<evidence type="ECO:0000256" key="8">
    <source>
        <dbReference type="ARBA" id="ARBA00022960"/>
    </source>
</evidence>
<keyword evidence="4 12" id="KW-0436">Ligase</keyword>
<dbReference type="AlphaFoldDB" id="A0A6I0FQJ5"/>
<keyword evidence="3 12" id="KW-0963">Cytoplasm</keyword>
<evidence type="ECO:0000256" key="12">
    <source>
        <dbReference type="HAMAP-Rule" id="MF_00208"/>
    </source>
</evidence>
<dbReference type="GO" id="GO:0000287">
    <property type="term" value="F:magnesium ion binding"/>
    <property type="evidence" value="ECO:0007669"/>
    <property type="project" value="UniProtKB-UniRule"/>
</dbReference>
<dbReference type="EMBL" id="WBZC01000004">
    <property type="protein sequence ID" value="KAB3538594.1"/>
    <property type="molecule type" value="Genomic_DNA"/>
</dbReference>
<feature type="domain" description="Mur ligase C-terminal" evidence="15">
    <location>
        <begin position="331"/>
        <end position="458"/>
    </location>
</feature>
<comment type="PTM">
    <text evidence="12">Carboxylation is probably crucial for Mg(2+) binding and, consequently, for the gamma-phosphate positioning of ATP.</text>
</comment>
<feature type="binding site" evidence="12">
    <location>
        <begin position="109"/>
        <end position="115"/>
    </location>
    <ligand>
        <name>ATP</name>
        <dbReference type="ChEBI" id="CHEBI:30616"/>
    </ligand>
</feature>
<dbReference type="InterPro" id="IPR000713">
    <property type="entry name" value="Mur_ligase_N"/>
</dbReference>
<dbReference type="RefSeq" id="WP_151859821.1">
    <property type="nucleotide sequence ID" value="NZ_WBZC01000004.1"/>
</dbReference>
<comment type="similarity">
    <text evidence="2 12">Belongs to the MurCDEF family. MurE subfamily.</text>
</comment>
<evidence type="ECO:0000256" key="1">
    <source>
        <dbReference type="ARBA" id="ARBA00004752"/>
    </source>
</evidence>
<dbReference type="InterPro" id="IPR018109">
    <property type="entry name" value="Folylpolyglutamate_synth_CS"/>
</dbReference>
<protein>
    <recommendedName>
        <fullName evidence="12">UDP-N-acetylmuramoyl-L-alanyl-D-glutamate--2,6-diaminopimelate ligase</fullName>
        <ecNumber evidence="12">6.3.2.13</ecNumber>
    </recommendedName>
    <alternativeName>
        <fullName evidence="12">Meso-A2pm-adding enzyme</fullName>
    </alternativeName>
    <alternativeName>
        <fullName evidence="12">Meso-diaminopimelate-adding enzyme</fullName>
    </alternativeName>
    <alternativeName>
        <fullName evidence="12">UDP-MurNAc-L-Ala-D-Glu:meso-diaminopimelate ligase</fullName>
    </alternativeName>
    <alternativeName>
        <fullName evidence="12">UDP-MurNAc-tripeptide synthetase</fullName>
    </alternativeName>
    <alternativeName>
        <fullName evidence="12">UDP-N-acetylmuramyl-tripeptide synthetase</fullName>
    </alternativeName>
</protein>
<dbReference type="Pfam" id="PF02875">
    <property type="entry name" value="Mur_ligase_C"/>
    <property type="match status" value="1"/>
</dbReference>
<dbReference type="NCBIfam" id="NF001126">
    <property type="entry name" value="PRK00139.1-4"/>
    <property type="match status" value="1"/>
</dbReference>
<proteinExistence type="inferred from homology"/>
<evidence type="ECO:0000256" key="10">
    <source>
        <dbReference type="ARBA" id="ARBA00023306"/>
    </source>
</evidence>
<evidence type="ECO:0000256" key="9">
    <source>
        <dbReference type="ARBA" id="ARBA00022984"/>
    </source>
</evidence>
<dbReference type="GO" id="GO:0004326">
    <property type="term" value="F:tetrahydrofolylpolyglutamate synthase activity"/>
    <property type="evidence" value="ECO:0007669"/>
    <property type="project" value="InterPro"/>
</dbReference>
<evidence type="ECO:0000256" key="6">
    <source>
        <dbReference type="ARBA" id="ARBA00022741"/>
    </source>
</evidence>
<feature type="binding site" evidence="12">
    <location>
        <position position="380"/>
    </location>
    <ligand>
        <name>meso-2,6-diaminopimelate</name>
        <dbReference type="ChEBI" id="CHEBI:57791"/>
    </ligand>
</feature>
<dbReference type="InterPro" id="IPR013221">
    <property type="entry name" value="Mur_ligase_cen"/>
</dbReference>
<dbReference type="SUPFAM" id="SSF53623">
    <property type="entry name" value="MurD-like peptide ligases, catalytic domain"/>
    <property type="match status" value="1"/>
</dbReference>
<dbReference type="SUPFAM" id="SSF53244">
    <property type="entry name" value="MurD-like peptide ligases, peptide-binding domain"/>
    <property type="match status" value="1"/>
</dbReference>
<feature type="binding site" evidence="12">
    <location>
        <begin position="404"/>
        <end position="407"/>
    </location>
    <ligand>
        <name>meso-2,6-diaminopimelate</name>
        <dbReference type="ChEBI" id="CHEBI:57791"/>
    </ligand>
</feature>
<feature type="domain" description="Mur ligase central" evidence="16">
    <location>
        <begin position="107"/>
        <end position="308"/>
    </location>
</feature>
<evidence type="ECO:0000256" key="11">
    <source>
        <dbReference type="ARBA" id="ARBA00023316"/>
    </source>
</evidence>
<keyword evidence="10 12" id="KW-0131">Cell cycle</keyword>
<evidence type="ECO:0000256" key="4">
    <source>
        <dbReference type="ARBA" id="ARBA00022598"/>
    </source>
</evidence>
<comment type="function">
    <text evidence="12">Catalyzes the addition of meso-diaminopimelic acid to the nucleotide precursor UDP-N-acetylmuramoyl-L-alanyl-D-glutamate (UMAG) in the biosynthesis of bacterial cell-wall peptidoglycan.</text>
</comment>
<dbReference type="GO" id="GO:0009252">
    <property type="term" value="P:peptidoglycan biosynthetic process"/>
    <property type="evidence" value="ECO:0007669"/>
    <property type="project" value="UniProtKB-UniRule"/>
</dbReference>
<comment type="subcellular location">
    <subcellularLocation>
        <location evidence="12 13">Cytoplasm</location>
    </subcellularLocation>
</comment>
<dbReference type="OrthoDB" id="9800958at2"/>
<evidence type="ECO:0000256" key="2">
    <source>
        <dbReference type="ARBA" id="ARBA00005898"/>
    </source>
</evidence>
<dbReference type="GO" id="GO:0071555">
    <property type="term" value="P:cell wall organization"/>
    <property type="evidence" value="ECO:0007669"/>
    <property type="project" value="UniProtKB-KW"/>
</dbReference>
<accession>A0A6I0FQJ5</accession>
<feature type="binding site" evidence="12">
    <location>
        <begin position="151"/>
        <end position="152"/>
    </location>
    <ligand>
        <name>UDP-N-acetyl-alpha-D-muramoyl-L-alanyl-D-glutamate</name>
        <dbReference type="ChEBI" id="CHEBI:83900"/>
    </ligand>
</feature>
<feature type="domain" description="Mur ligase N-terminal catalytic" evidence="14">
    <location>
        <begin position="22"/>
        <end position="88"/>
    </location>
</feature>
<dbReference type="GO" id="GO:0008765">
    <property type="term" value="F:UDP-N-acetylmuramoylalanyl-D-glutamate-2,6-diaminopimelate ligase activity"/>
    <property type="evidence" value="ECO:0007669"/>
    <property type="project" value="UniProtKB-UniRule"/>
</dbReference>
<dbReference type="InterPro" id="IPR005761">
    <property type="entry name" value="UDP-N-AcMur-Glu-dNH2Pim_ligase"/>
</dbReference>
<evidence type="ECO:0000256" key="13">
    <source>
        <dbReference type="RuleBase" id="RU004135"/>
    </source>
</evidence>
<evidence type="ECO:0000256" key="7">
    <source>
        <dbReference type="ARBA" id="ARBA00022840"/>
    </source>
</evidence>
<feature type="short sequence motif" description="Meso-diaminopimelate recognition motif" evidence="12">
    <location>
        <begin position="404"/>
        <end position="407"/>
    </location>
</feature>
<gene>
    <name evidence="12" type="primary">murE</name>
    <name evidence="17" type="ORF">F8154_01495</name>
</gene>
<evidence type="ECO:0000256" key="5">
    <source>
        <dbReference type="ARBA" id="ARBA00022618"/>
    </source>
</evidence>
<reference evidence="17 18" key="1">
    <citation type="submission" date="2019-10" db="EMBL/GenBank/DDBJ databases">
        <title>Alkaliphilus serpentinus sp. nov. and Alkaliphilus pronyensis sp. nov., two novel anaerobic alkaliphilic species isolated from the serpentinized-hosted hydrothermal field of the Prony Bay (New Caledonia).</title>
        <authorList>
            <person name="Postec A."/>
        </authorList>
    </citation>
    <scope>NUCLEOTIDE SEQUENCE [LARGE SCALE GENOMIC DNA]</scope>
    <source>
        <strain evidence="17 18">LacV</strain>
    </source>
</reference>
<dbReference type="EC" id="6.3.2.13" evidence="12"/>
<comment type="caution">
    <text evidence="12">Lacks conserved residue(s) required for the propagation of feature annotation.</text>
</comment>
<dbReference type="Pfam" id="PF08245">
    <property type="entry name" value="Mur_ligase_M"/>
    <property type="match status" value="1"/>
</dbReference>
<dbReference type="NCBIfam" id="NF001124">
    <property type="entry name" value="PRK00139.1-2"/>
    <property type="match status" value="1"/>
</dbReference>
<feature type="binding site" evidence="12">
    <location>
        <position position="460"/>
    </location>
    <ligand>
        <name>meso-2,6-diaminopimelate</name>
        <dbReference type="ChEBI" id="CHEBI:57791"/>
    </ligand>
</feature>
<evidence type="ECO:0000256" key="3">
    <source>
        <dbReference type="ARBA" id="ARBA00022490"/>
    </source>
</evidence>
<comment type="caution">
    <text evidence="17">The sequence shown here is derived from an EMBL/GenBank/DDBJ whole genome shotgun (WGS) entry which is preliminary data.</text>
</comment>
<feature type="binding site" evidence="12">
    <location>
        <position position="30"/>
    </location>
    <ligand>
        <name>UDP-N-acetyl-alpha-D-muramoyl-L-alanyl-D-glutamate</name>
        <dbReference type="ChEBI" id="CHEBI:83900"/>
    </ligand>
</feature>
<evidence type="ECO:0000259" key="15">
    <source>
        <dbReference type="Pfam" id="PF02875"/>
    </source>
</evidence>
<name>A0A6I0FQJ5_9FIRM</name>